<keyword evidence="1" id="KW-0472">Membrane</keyword>
<comment type="caution">
    <text evidence="2">The sequence shown here is derived from an EMBL/GenBank/DDBJ whole genome shotgun (WGS) entry which is preliminary data.</text>
</comment>
<dbReference type="AlphaFoldDB" id="A0A7J5TYI4"/>
<feature type="transmembrane region" description="Helical" evidence="1">
    <location>
        <begin position="43"/>
        <end position="61"/>
    </location>
</feature>
<name>A0A7J5TYI4_9BACT</name>
<evidence type="ECO:0000313" key="3">
    <source>
        <dbReference type="Proteomes" id="UP000488299"/>
    </source>
</evidence>
<protein>
    <submittedName>
        <fullName evidence="2">Uncharacterized protein</fullName>
    </submittedName>
</protein>
<keyword evidence="1" id="KW-1133">Transmembrane helix</keyword>
<dbReference type="Proteomes" id="UP000488299">
    <property type="component" value="Unassembled WGS sequence"/>
</dbReference>
<proteinExistence type="predicted"/>
<evidence type="ECO:0000256" key="1">
    <source>
        <dbReference type="SAM" id="Phobius"/>
    </source>
</evidence>
<reference evidence="2 3" key="1">
    <citation type="submission" date="2019-10" db="EMBL/GenBank/DDBJ databases">
        <title>Rudanella paleaurantiibacter sp. nov., isolated from sludge.</title>
        <authorList>
            <person name="Xu S.Q."/>
        </authorList>
    </citation>
    <scope>NUCLEOTIDE SEQUENCE [LARGE SCALE GENOMIC DNA]</scope>
    <source>
        <strain evidence="2 3">HX-22-17</strain>
    </source>
</reference>
<evidence type="ECO:0000313" key="2">
    <source>
        <dbReference type="EMBL" id="KAB7730131.1"/>
    </source>
</evidence>
<dbReference type="RefSeq" id="WP_019986470.1">
    <property type="nucleotide sequence ID" value="NZ_WELI01000005.1"/>
</dbReference>
<accession>A0A7J5TYI4</accession>
<dbReference type="EMBL" id="WELI01000005">
    <property type="protein sequence ID" value="KAB7730131.1"/>
    <property type="molecule type" value="Genomic_DNA"/>
</dbReference>
<sequence>MNELLKQLAAVPPELWYALGIIAGTTARGFREEAVSPGRAVTEWFTGAVGGAALLLIVIGWKEPNTIILYGLAPICGYSGNWALDLVARNRERVSGRIMDMIDAKLDAKDESKPPNNP</sequence>
<organism evidence="2 3">
    <name type="scientific">Rudanella paleaurantiibacter</name>
    <dbReference type="NCBI Taxonomy" id="2614655"/>
    <lineage>
        <taxon>Bacteria</taxon>
        <taxon>Pseudomonadati</taxon>
        <taxon>Bacteroidota</taxon>
        <taxon>Cytophagia</taxon>
        <taxon>Cytophagales</taxon>
        <taxon>Cytophagaceae</taxon>
        <taxon>Rudanella</taxon>
    </lineage>
</organism>
<feature type="transmembrane region" description="Helical" evidence="1">
    <location>
        <begin position="67"/>
        <end position="88"/>
    </location>
</feature>
<keyword evidence="3" id="KW-1185">Reference proteome</keyword>
<keyword evidence="1" id="KW-0812">Transmembrane</keyword>
<gene>
    <name evidence="2" type="ORF">F5984_13185</name>
</gene>